<dbReference type="OrthoDB" id="159449at2759"/>
<protein>
    <submittedName>
        <fullName evidence="1">Uncharacterized protein</fullName>
    </submittedName>
</protein>
<keyword evidence="2" id="KW-1185">Reference proteome</keyword>
<dbReference type="AlphaFoldDB" id="A0A166KF54"/>
<proteinExistence type="predicted"/>
<sequence length="121" mass="13044">MAAKVDASSVLRRVHDRLVVFIFRVSKSPTCPYGLTFPHAPKSINLTLVIVSFHGVVTCRISPQDTASCIPFLSASAWPSSTGRHYMLSSTSKAAALEVLVHPPAACLPPNPEAFITLANW</sequence>
<reference evidence="1 2" key="1">
    <citation type="journal article" date="2016" name="Mol. Biol. Evol.">
        <title>Comparative Genomics of Early-Diverging Mushroom-Forming Fungi Provides Insights into the Origins of Lignocellulose Decay Capabilities.</title>
        <authorList>
            <person name="Nagy L.G."/>
            <person name="Riley R."/>
            <person name="Tritt A."/>
            <person name="Adam C."/>
            <person name="Daum C."/>
            <person name="Floudas D."/>
            <person name="Sun H."/>
            <person name="Yadav J.S."/>
            <person name="Pangilinan J."/>
            <person name="Larsson K.H."/>
            <person name="Matsuura K."/>
            <person name="Barry K."/>
            <person name="Labutti K."/>
            <person name="Kuo R."/>
            <person name="Ohm R.A."/>
            <person name="Bhattacharya S.S."/>
            <person name="Shirouzu T."/>
            <person name="Yoshinaga Y."/>
            <person name="Martin F.M."/>
            <person name="Grigoriev I.V."/>
            <person name="Hibbett D.S."/>
        </authorList>
    </citation>
    <scope>NUCLEOTIDE SEQUENCE [LARGE SCALE GENOMIC DNA]</scope>
    <source>
        <strain evidence="1 2">CBS 109695</strain>
    </source>
</reference>
<gene>
    <name evidence="1" type="ORF">FIBSPDRAFT_953375</name>
</gene>
<dbReference type="EMBL" id="KV417544">
    <property type="protein sequence ID" value="KZP21844.1"/>
    <property type="molecule type" value="Genomic_DNA"/>
</dbReference>
<name>A0A166KF54_9AGAM</name>
<accession>A0A166KF54</accession>
<evidence type="ECO:0000313" key="1">
    <source>
        <dbReference type="EMBL" id="KZP21844.1"/>
    </source>
</evidence>
<dbReference type="Proteomes" id="UP000076532">
    <property type="component" value="Unassembled WGS sequence"/>
</dbReference>
<evidence type="ECO:0000313" key="2">
    <source>
        <dbReference type="Proteomes" id="UP000076532"/>
    </source>
</evidence>
<organism evidence="1 2">
    <name type="scientific">Athelia psychrophila</name>
    <dbReference type="NCBI Taxonomy" id="1759441"/>
    <lineage>
        <taxon>Eukaryota</taxon>
        <taxon>Fungi</taxon>
        <taxon>Dikarya</taxon>
        <taxon>Basidiomycota</taxon>
        <taxon>Agaricomycotina</taxon>
        <taxon>Agaricomycetes</taxon>
        <taxon>Agaricomycetidae</taxon>
        <taxon>Atheliales</taxon>
        <taxon>Atheliaceae</taxon>
        <taxon>Athelia</taxon>
    </lineage>
</organism>